<evidence type="ECO:0000256" key="6">
    <source>
        <dbReference type="ARBA" id="ARBA00022840"/>
    </source>
</evidence>
<dbReference type="AlphaFoldDB" id="A0A444Z5V8"/>
<dbReference type="PANTHER" id="PTHR27002">
    <property type="entry name" value="RECEPTOR-LIKE SERINE/THREONINE-PROTEIN KINASE SD1-8"/>
    <property type="match status" value="1"/>
</dbReference>
<evidence type="ECO:0000256" key="7">
    <source>
        <dbReference type="SAM" id="Phobius"/>
    </source>
</evidence>
<evidence type="ECO:0000256" key="1">
    <source>
        <dbReference type="ARBA" id="ARBA00004479"/>
    </source>
</evidence>
<evidence type="ECO:0000256" key="3">
    <source>
        <dbReference type="ARBA" id="ARBA00022679"/>
    </source>
</evidence>
<proteinExistence type="predicted"/>
<name>A0A444Z5V8_ARAHY</name>
<organism evidence="9 10">
    <name type="scientific">Arachis hypogaea</name>
    <name type="common">Peanut</name>
    <dbReference type="NCBI Taxonomy" id="3818"/>
    <lineage>
        <taxon>Eukaryota</taxon>
        <taxon>Viridiplantae</taxon>
        <taxon>Streptophyta</taxon>
        <taxon>Embryophyta</taxon>
        <taxon>Tracheophyta</taxon>
        <taxon>Spermatophyta</taxon>
        <taxon>Magnoliopsida</taxon>
        <taxon>eudicotyledons</taxon>
        <taxon>Gunneridae</taxon>
        <taxon>Pentapetalae</taxon>
        <taxon>rosids</taxon>
        <taxon>fabids</taxon>
        <taxon>Fabales</taxon>
        <taxon>Fabaceae</taxon>
        <taxon>Papilionoideae</taxon>
        <taxon>50 kb inversion clade</taxon>
        <taxon>dalbergioids sensu lato</taxon>
        <taxon>Dalbergieae</taxon>
        <taxon>Pterocarpus clade</taxon>
        <taxon>Arachis</taxon>
    </lineage>
</organism>
<evidence type="ECO:0000313" key="10">
    <source>
        <dbReference type="Proteomes" id="UP000289738"/>
    </source>
</evidence>
<dbReference type="GO" id="GO:0004674">
    <property type="term" value="F:protein serine/threonine kinase activity"/>
    <property type="evidence" value="ECO:0007669"/>
    <property type="project" value="UniProtKB-KW"/>
</dbReference>
<dbReference type="GO" id="GO:0005524">
    <property type="term" value="F:ATP binding"/>
    <property type="evidence" value="ECO:0007669"/>
    <property type="project" value="UniProtKB-KW"/>
</dbReference>
<dbReference type="SMR" id="A0A444Z5V8"/>
<dbReference type="InterPro" id="IPR011009">
    <property type="entry name" value="Kinase-like_dom_sf"/>
</dbReference>
<evidence type="ECO:0000256" key="5">
    <source>
        <dbReference type="ARBA" id="ARBA00022777"/>
    </source>
</evidence>
<keyword evidence="7" id="KW-0472">Membrane</keyword>
<keyword evidence="4" id="KW-0547">Nucleotide-binding</keyword>
<evidence type="ECO:0000259" key="8">
    <source>
        <dbReference type="Pfam" id="PF12398"/>
    </source>
</evidence>
<dbReference type="Pfam" id="PF12398">
    <property type="entry name" value="DUF3660"/>
    <property type="match status" value="1"/>
</dbReference>
<dbReference type="InterPro" id="IPR022126">
    <property type="entry name" value="S-locus_recpt_kinase"/>
</dbReference>
<feature type="transmembrane region" description="Helical" evidence="7">
    <location>
        <begin position="31"/>
        <end position="55"/>
    </location>
</feature>
<dbReference type="PANTHER" id="PTHR27002:SF150">
    <property type="entry name" value="RECEPTOR-LIKE SERINE_THREONINE-PROTEIN KINASE SD1-8"/>
    <property type="match status" value="1"/>
</dbReference>
<keyword evidence="2" id="KW-0723">Serine/threonine-protein kinase</keyword>
<keyword evidence="7" id="KW-1133">Transmembrane helix</keyword>
<evidence type="ECO:0000256" key="2">
    <source>
        <dbReference type="ARBA" id="ARBA00022527"/>
    </source>
</evidence>
<dbReference type="EMBL" id="SDMP01000015">
    <property type="protein sequence ID" value="RYR09556.1"/>
    <property type="molecule type" value="Genomic_DNA"/>
</dbReference>
<dbReference type="GO" id="GO:0005886">
    <property type="term" value="C:plasma membrane"/>
    <property type="evidence" value="ECO:0007669"/>
    <property type="project" value="TreeGrafter"/>
</dbReference>
<comment type="subcellular location">
    <subcellularLocation>
        <location evidence="1">Membrane</location>
        <topology evidence="1">Single-pass type I membrane protein</topology>
    </subcellularLocation>
</comment>
<protein>
    <recommendedName>
        <fullName evidence="8">S-locus receptor kinase domain-containing protein</fullName>
    </recommendedName>
</protein>
<dbReference type="SUPFAM" id="SSF56112">
    <property type="entry name" value="Protein kinase-like (PK-like)"/>
    <property type="match status" value="1"/>
</dbReference>
<keyword evidence="5" id="KW-0418">Kinase</keyword>
<dbReference type="STRING" id="3818.A0A444Z5V8"/>
<comment type="caution">
    <text evidence="9">The sequence shown here is derived from an EMBL/GenBank/DDBJ whole genome shotgun (WGS) entry which is preliminary data.</text>
</comment>
<keyword evidence="7" id="KW-0812">Transmembrane</keyword>
<keyword evidence="3" id="KW-0808">Transferase</keyword>
<evidence type="ECO:0000313" key="9">
    <source>
        <dbReference type="EMBL" id="RYR09556.1"/>
    </source>
</evidence>
<reference evidence="9 10" key="1">
    <citation type="submission" date="2019-01" db="EMBL/GenBank/DDBJ databases">
        <title>Sequencing of cultivated peanut Arachis hypogaea provides insights into genome evolution and oil improvement.</title>
        <authorList>
            <person name="Chen X."/>
        </authorList>
    </citation>
    <scope>NUCLEOTIDE SEQUENCE [LARGE SCALE GENOMIC DNA]</scope>
    <source>
        <strain evidence="10">cv. Fuhuasheng</strain>
        <tissue evidence="9">Leaves</tissue>
    </source>
</reference>
<keyword evidence="10" id="KW-1185">Reference proteome</keyword>
<accession>A0A444Z5V8</accession>
<feature type="domain" description="S-locus receptor kinase" evidence="8">
    <location>
        <begin position="67"/>
        <end position="100"/>
    </location>
</feature>
<gene>
    <name evidence="9" type="ORF">Ahy_B05g077915</name>
</gene>
<dbReference type="Gene3D" id="3.30.200.20">
    <property type="entry name" value="Phosphorylase Kinase, domain 1"/>
    <property type="match status" value="1"/>
</dbReference>
<dbReference type="Gramene" id="arahy.Tifrunner.gnm2.ann2.Ah15g220900.1">
    <property type="protein sequence ID" value="arahy.Tifrunner.gnm2.ann2.Ah15g220900.1-CDS"/>
    <property type="gene ID" value="arahy.Tifrunner.gnm2.ann2.Ah15g220900"/>
</dbReference>
<evidence type="ECO:0000256" key="4">
    <source>
        <dbReference type="ARBA" id="ARBA00022741"/>
    </source>
</evidence>
<keyword evidence="6" id="KW-0067">ATP-binding</keyword>
<dbReference type="Proteomes" id="UP000289738">
    <property type="component" value="Chromosome B05"/>
</dbReference>
<sequence>MSVYCTDGQDVYVRLAAANIGSTSSNKTHRVVQVIGIIFSALVLVFGLVAICYLWKKGKQRSRGFVHRNHDWLMNEVVPSRRYLGDERNMDDLELPMFDFDTLMMATNNFSQDNKLGEGGFGSVYRWRLIEGQENAIKRLSEDSG</sequence>